<dbReference type="PANTHER" id="PTHR34387">
    <property type="entry name" value="SLR1258 PROTEIN"/>
    <property type="match status" value="1"/>
</dbReference>
<dbReference type="Gene3D" id="3.30.70.2970">
    <property type="entry name" value="Protein of unknown function (DUF541), domain 2"/>
    <property type="match status" value="1"/>
</dbReference>
<protein>
    <recommendedName>
        <fullName evidence="3">SIMPL domain-containing protein</fullName>
    </recommendedName>
</protein>
<dbReference type="InterPro" id="IPR007497">
    <property type="entry name" value="SIMPL/DUF541"/>
</dbReference>
<name>A0A1G1XJT7_9BACT</name>
<dbReference type="GO" id="GO:0006974">
    <property type="term" value="P:DNA damage response"/>
    <property type="evidence" value="ECO:0007669"/>
    <property type="project" value="TreeGrafter"/>
</dbReference>
<dbReference type="Pfam" id="PF04402">
    <property type="entry name" value="SIMPL"/>
    <property type="match status" value="1"/>
</dbReference>
<accession>A0A1G1XJT7</accession>
<reference evidence="1 2" key="1">
    <citation type="journal article" date="2016" name="Nat. Commun.">
        <title>Thousands of microbial genomes shed light on interconnected biogeochemical processes in an aquifer system.</title>
        <authorList>
            <person name="Anantharaman K."/>
            <person name="Brown C.T."/>
            <person name="Hug L.A."/>
            <person name="Sharon I."/>
            <person name="Castelle C.J."/>
            <person name="Probst A.J."/>
            <person name="Thomas B.C."/>
            <person name="Singh A."/>
            <person name="Wilkins M.J."/>
            <person name="Karaoz U."/>
            <person name="Brodie E.L."/>
            <person name="Williams K.H."/>
            <person name="Hubbard S.S."/>
            <person name="Banfield J.F."/>
        </authorList>
    </citation>
    <scope>NUCLEOTIDE SEQUENCE [LARGE SCALE GENOMIC DNA]</scope>
</reference>
<dbReference type="InterPro" id="IPR052022">
    <property type="entry name" value="26kDa_periplasmic_antigen"/>
</dbReference>
<gene>
    <name evidence="1" type="ORF">A2570_02955</name>
</gene>
<dbReference type="EMBL" id="MHHY01000009">
    <property type="protein sequence ID" value="OGY40221.1"/>
    <property type="molecule type" value="Genomic_DNA"/>
</dbReference>
<comment type="caution">
    <text evidence="1">The sequence shown here is derived from an EMBL/GenBank/DDBJ whole genome shotgun (WGS) entry which is preliminary data.</text>
</comment>
<dbReference type="AlphaFoldDB" id="A0A1G1XJT7"/>
<evidence type="ECO:0008006" key="3">
    <source>
        <dbReference type="Google" id="ProtNLM"/>
    </source>
</evidence>
<proteinExistence type="predicted"/>
<dbReference type="Proteomes" id="UP000178570">
    <property type="component" value="Unassembled WGS sequence"/>
</dbReference>
<evidence type="ECO:0000313" key="2">
    <source>
        <dbReference type="Proteomes" id="UP000178570"/>
    </source>
</evidence>
<dbReference type="PANTHER" id="PTHR34387:SF2">
    <property type="entry name" value="SLR1258 PROTEIN"/>
    <property type="match status" value="1"/>
</dbReference>
<dbReference type="STRING" id="1797529.A2570_02955"/>
<dbReference type="Gene3D" id="3.30.110.170">
    <property type="entry name" value="Protein of unknown function (DUF541), domain 1"/>
    <property type="match status" value="1"/>
</dbReference>
<sequence>MNTEKIKGILLAALATSLVVATVLGSAVVLKQLGVLKQPTVITISGSGKESYTPDKAEITLSVITKDKDSGVAQSKNDEKMAKIVNYLKDSGVKEEDIQTTSYNLYPEYEQGKGLEPSSPEYYYPNTFKIIGYTLDQGLSFKIKDLSKVGTIIGGLSDKGISQIGGVYFSLSDEKMEELKTKAKEKAVAKAQIELEKTKNLYGFKKSKLISINDYPVYPMPIYRGVDDLKVSSTPANEASIQVGEGELEVQVSLVYELR</sequence>
<evidence type="ECO:0000313" key="1">
    <source>
        <dbReference type="EMBL" id="OGY40221.1"/>
    </source>
</evidence>
<organism evidence="1 2">
    <name type="scientific">Candidatus Brennerbacteria bacterium RIFOXYD1_FULL_41_16</name>
    <dbReference type="NCBI Taxonomy" id="1797529"/>
    <lineage>
        <taxon>Bacteria</taxon>
        <taxon>Candidatus Brenneribacteriota</taxon>
    </lineage>
</organism>